<feature type="compositionally biased region" description="Basic and acidic residues" evidence="1">
    <location>
        <begin position="148"/>
        <end position="183"/>
    </location>
</feature>
<feature type="region of interest" description="Disordered" evidence="1">
    <location>
        <begin position="143"/>
        <end position="201"/>
    </location>
</feature>
<comment type="caution">
    <text evidence="2">The sequence shown here is derived from an EMBL/GenBank/DDBJ whole genome shotgun (WGS) entry which is preliminary data.</text>
</comment>
<feature type="compositionally biased region" description="Basic and acidic residues" evidence="1">
    <location>
        <begin position="33"/>
        <end position="56"/>
    </location>
</feature>
<feature type="region of interest" description="Disordered" evidence="1">
    <location>
        <begin position="1"/>
        <end position="67"/>
    </location>
</feature>
<protein>
    <submittedName>
        <fullName evidence="2">Uncharacterized protein</fullName>
    </submittedName>
</protein>
<dbReference type="EMBL" id="CAJVAX010000023">
    <property type="protein sequence ID" value="CAG7658167.1"/>
    <property type="molecule type" value="Genomic_DNA"/>
</dbReference>
<evidence type="ECO:0000256" key="1">
    <source>
        <dbReference type="SAM" id="MobiDB-lite"/>
    </source>
</evidence>
<dbReference type="AlphaFoldDB" id="A0A9W4H7R0"/>
<reference evidence="2" key="1">
    <citation type="submission" date="2021-06" db="EMBL/GenBank/DDBJ databases">
        <authorList>
            <person name="Arsene-Ploetze F."/>
        </authorList>
    </citation>
    <scope>NUCLEOTIDE SEQUENCE</scope>
    <source>
        <strain evidence="2">SBRY1</strain>
    </source>
</reference>
<accession>A0A9W4H7R0</accession>
<name>A0A9W4H7R0_9ACTN</name>
<gene>
    <name evidence="2" type="ORF">SBRY_90169</name>
</gene>
<sequence length="201" mass="21334">MGGQPVGVAVEEAGKDLHGALRGRQVPPVRNEAAPRAEARHDLRPDVGRRPVEREPMGGACGPGFPRAPGDSAAQYALARRIQRRQVCQCGHELFPAPRAEAQSGDRAMAAARSCAVLRAGLALAERLPAPDEFMTLGHAPDSCSPDCHADPAADDDPVRPDGRAARARPLLREGADGERDVRPPSAALHGAPAGRRRRQR</sequence>
<keyword evidence="3" id="KW-1185">Reference proteome</keyword>
<organism evidence="2 3">
    <name type="scientific">Actinacidiphila bryophytorum</name>
    <dbReference type="NCBI Taxonomy" id="1436133"/>
    <lineage>
        <taxon>Bacteria</taxon>
        <taxon>Bacillati</taxon>
        <taxon>Actinomycetota</taxon>
        <taxon>Actinomycetes</taxon>
        <taxon>Kitasatosporales</taxon>
        <taxon>Streptomycetaceae</taxon>
        <taxon>Actinacidiphila</taxon>
    </lineage>
</organism>
<evidence type="ECO:0000313" key="3">
    <source>
        <dbReference type="Proteomes" id="UP001153328"/>
    </source>
</evidence>
<proteinExistence type="predicted"/>
<evidence type="ECO:0000313" key="2">
    <source>
        <dbReference type="EMBL" id="CAG7658167.1"/>
    </source>
</evidence>
<dbReference type="Proteomes" id="UP001153328">
    <property type="component" value="Unassembled WGS sequence"/>
</dbReference>